<dbReference type="InterPro" id="IPR025433">
    <property type="entry name" value="DUF4168"/>
</dbReference>
<proteinExistence type="predicted"/>
<sequence>MVLLKKGTIAAAFVVASVFAGQAASAQDASAPVTQEQLDAVAFSDDELQKFIKANTAAVELQKEGREAVVTTIEEAGLTVDRFNELAQANRQKKLDEVAKDDKEKEAFANVVKAVVKLQPENKQKVDKAITDQGLTMEQYEKIYTAFQNDKAVQTKVQLLLQEK</sequence>
<protein>
    <submittedName>
        <fullName evidence="3">DUF4168 domain-containing protein</fullName>
    </submittedName>
</protein>
<organism evidence="3 4">
    <name type="scientific">Pontibacter aydingkolensis</name>
    <dbReference type="NCBI Taxonomy" id="1911536"/>
    <lineage>
        <taxon>Bacteria</taxon>
        <taxon>Pseudomonadati</taxon>
        <taxon>Bacteroidota</taxon>
        <taxon>Cytophagia</taxon>
        <taxon>Cytophagales</taxon>
        <taxon>Hymenobacteraceae</taxon>
        <taxon>Pontibacter</taxon>
    </lineage>
</organism>
<evidence type="ECO:0000259" key="2">
    <source>
        <dbReference type="Pfam" id="PF13767"/>
    </source>
</evidence>
<feature type="signal peptide" evidence="1">
    <location>
        <begin position="1"/>
        <end position="26"/>
    </location>
</feature>
<evidence type="ECO:0000313" key="3">
    <source>
        <dbReference type="EMBL" id="MBW7467408.1"/>
    </source>
</evidence>
<name>A0ABS7CU94_9BACT</name>
<keyword evidence="4" id="KW-1185">Reference proteome</keyword>
<feature type="chain" id="PRO_5047369816" evidence="1">
    <location>
        <begin position="27"/>
        <end position="164"/>
    </location>
</feature>
<dbReference type="Proteomes" id="UP000813018">
    <property type="component" value="Unassembled WGS sequence"/>
</dbReference>
<keyword evidence="1" id="KW-0732">Signal</keyword>
<feature type="domain" description="DUF4168" evidence="2">
    <location>
        <begin position="91"/>
        <end position="157"/>
    </location>
</feature>
<gene>
    <name evidence="3" type="ORF">K0O23_10025</name>
</gene>
<dbReference type="RefSeq" id="WP_219877294.1">
    <property type="nucleotide sequence ID" value="NZ_JAHYXK010000007.1"/>
</dbReference>
<comment type="caution">
    <text evidence="3">The sequence shown here is derived from an EMBL/GenBank/DDBJ whole genome shotgun (WGS) entry which is preliminary data.</text>
</comment>
<accession>A0ABS7CU94</accession>
<dbReference type="EMBL" id="JAHYXK010000007">
    <property type="protein sequence ID" value="MBW7467408.1"/>
    <property type="molecule type" value="Genomic_DNA"/>
</dbReference>
<evidence type="ECO:0000256" key="1">
    <source>
        <dbReference type="SAM" id="SignalP"/>
    </source>
</evidence>
<reference evidence="3 4" key="1">
    <citation type="journal article" date="2016" name="Int. J. Syst. Evol. Microbiol.">
        <title>Pontibacter aydingkolensis sp. nov., isolated from soil of a salt lake.</title>
        <authorList>
            <person name="Osman G."/>
            <person name="Zhang T."/>
            <person name="Lou K."/>
            <person name="Gao Y."/>
            <person name="Chang W."/>
            <person name="Lin Q."/>
            <person name="Yang H.M."/>
            <person name="Huo X.D."/>
            <person name="Wang N."/>
        </authorList>
    </citation>
    <scope>NUCLEOTIDE SEQUENCE [LARGE SCALE GENOMIC DNA]</scope>
    <source>
        <strain evidence="3 4">KACC 19255</strain>
    </source>
</reference>
<dbReference type="Pfam" id="PF13767">
    <property type="entry name" value="DUF4168"/>
    <property type="match status" value="1"/>
</dbReference>
<evidence type="ECO:0000313" key="4">
    <source>
        <dbReference type="Proteomes" id="UP000813018"/>
    </source>
</evidence>